<gene>
    <name evidence="3" type="ORF">CLAFUR5_07569</name>
</gene>
<organism evidence="3 4">
    <name type="scientific">Passalora fulva</name>
    <name type="common">Tomato leaf mold</name>
    <name type="synonym">Cladosporium fulvum</name>
    <dbReference type="NCBI Taxonomy" id="5499"/>
    <lineage>
        <taxon>Eukaryota</taxon>
        <taxon>Fungi</taxon>
        <taxon>Dikarya</taxon>
        <taxon>Ascomycota</taxon>
        <taxon>Pezizomycotina</taxon>
        <taxon>Dothideomycetes</taxon>
        <taxon>Dothideomycetidae</taxon>
        <taxon>Mycosphaerellales</taxon>
        <taxon>Mycosphaerellaceae</taxon>
        <taxon>Fulvia</taxon>
    </lineage>
</organism>
<evidence type="ECO:0000256" key="2">
    <source>
        <dbReference type="SAM" id="Phobius"/>
    </source>
</evidence>
<dbReference type="Proteomes" id="UP000756132">
    <property type="component" value="Chromosome 6"/>
</dbReference>
<name>A0A9Q8UQT3_PASFU</name>
<dbReference type="AlphaFoldDB" id="A0A9Q8UQT3"/>
<feature type="region of interest" description="Disordered" evidence="1">
    <location>
        <begin position="237"/>
        <end position="272"/>
    </location>
</feature>
<reference evidence="3" key="2">
    <citation type="journal article" date="2022" name="Microb. Genom.">
        <title>A chromosome-scale genome assembly of the tomato pathogen Cladosporium fulvum reveals a compartmentalized genome architecture and the presence of a dispensable chromosome.</title>
        <authorList>
            <person name="Zaccaron A.Z."/>
            <person name="Chen L.H."/>
            <person name="Samaras A."/>
            <person name="Stergiopoulos I."/>
        </authorList>
    </citation>
    <scope>NUCLEOTIDE SEQUENCE</scope>
    <source>
        <strain evidence="3">Race5_Kim</strain>
    </source>
</reference>
<dbReference type="RefSeq" id="XP_047763455.1">
    <property type="nucleotide sequence ID" value="XM_047906717.1"/>
</dbReference>
<keyword evidence="2" id="KW-1133">Transmembrane helix</keyword>
<protein>
    <submittedName>
        <fullName evidence="3">Uncharacterized protein</fullName>
    </submittedName>
</protein>
<reference evidence="3" key="1">
    <citation type="submission" date="2021-12" db="EMBL/GenBank/DDBJ databases">
        <authorList>
            <person name="Zaccaron A."/>
            <person name="Stergiopoulos I."/>
        </authorList>
    </citation>
    <scope>NUCLEOTIDE SEQUENCE</scope>
    <source>
        <strain evidence="3">Race5_Kim</strain>
    </source>
</reference>
<accession>A0A9Q8UQT3</accession>
<dbReference type="GeneID" id="71987447"/>
<feature type="transmembrane region" description="Helical" evidence="2">
    <location>
        <begin position="209"/>
        <end position="228"/>
    </location>
</feature>
<dbReference type="EMBL" id="CP090168">
    <property type="protein sequence ID" value="UJO19089.1"/>
    <property type="molecule type" value="Genomic_DNA"/>
</dbReference>
<sequence length="325" mass="34430">MAASATPTGSHELDMDTQAISSTTSTTSPPSLTQMTGTPMWSTLSSSSEGFAGLPIVTMTFPWNGPSELWGSIVRVDSCLSTIVADNYRFTECCDEMTEYTFASNTLVWTVSDSYRSPETMSSACSFNPPGDVVGGTCIGRAPGVFVSHTLDAISISAVEVAILAGAEKLMPSATPCTVRIPSFASTVTTGAVRDSSIEDDEGRTRRNIGIGVGGAIGGLLLLILLLPEISRRRARRRVRRQGTARGTLTLTGDGRWEKAELPASGGTSKSCTVYELDSPQERMELPVGEVAQEMPAKEDTRHEAPSSEVVQIRTLSPISPLAGS</sequence>
<keyword evidence="2" id="KW-0472">Membrane</keyword>
<feature type="region of interest" description="Disordered" evidence="1">
    <location>
        <begin position="294"/>
        <end position="325"/>
    </location>
</feature>
<feature type="compositionally biased region" description="Polar residues" evidence="1">
    <location>
        <begin position="34"/>
        <end position="43"/>
    </location>
</feature>
<evidence type="ECO:0000256" key="1">
    <source>
        <dbReference type="SAM" id="MobiDB-lite"/>
    </source>
</evidence>
<evidence type="ECO:0000313" key="4">
    <source>
        <dbReference type="Proteomes" id="UP000756132"/>
    </source>
</evidence>
<evidence type="ECO:0000313" key="3">
    <source>
        <dbReference type="EMBL" id="UJO19089.1"/>
    </source>
</evidence>
<feature type="compositionally biased region" description="Low complexity" evidence="1">
    <location>
        <begin position="21"/>
        <end position="33"/>
    </location>
</feature>
<keyword evidence="4" id="KW-1185">Reference proteome</keyword>
<proteinExistence type="predicted"/>
<feature type="compositionally biased region" description="Basic and acidic residues" evidence="1">
    <location>
        <begin position="296"/>
        <end position="306"/>
    </location>
</feature>
<keyword evidence="2" id="KW-0812">Transmembrane</keyword>
<feature type="region of interest" description="Disordered" evidence="1">
    <location>
        <begin position="1"/>
        <end position="43"/>
    </location>
</feature>
<dbReference type="KEGG" id="ffu:CLAFUR5_07569"/>